<evidence type="ECO:0000313" key="3">
    <source>
        <dbReference type="Proteomes" id="UP000244523"/>
    </source>
</evidence>
<dbReference type="OrthoDB" id="354287at2"/>
<gene>
    <name evidence="2" type="ORF">C8N45_114105</name>
</gene>
<dbReference type="RefSeq" id="WP_108388025.1">
    <property type="nucleotide sequence ID" value="NZ_QBUD01000014.1"/>
</dbReference>
<evidence type="ECO:0000313" key="2">
    <source>
        <dbReference type="EMBL" id="PUB11330.1"/>
    </source>
</evidence>
<keyword evidence="1" id="KW-0472">Membrane</keyword>
<dbReference type="Proteomes" id="UP000244523">
    <property type="component" value="Unassembled WGS sequence"/>
</dbReference>
<proteinExistence type="predicted"/>
<sequence>MTIVKAHQRSFGLRSKLVLFAVFIATTSLLVSWLIASFISGNALRHSAFERLTAVRELKAEELENYFSIIRSQLVSLARNPLIAMQITELETAFASAEENPLYAALMQDDFSQLRSFYSEEYLSRLDDLTQTTPLLERYWPEDPRTLLLQHQYIADNPNNVGSKHLLSSVQDGSRYDAVHDEIHPYLSSIQQEFGFYDIFLIDRNGTIVYSVFKETDFATSLISGPYSSSNLATVTLSALNSDLSAEPVIEDYAPYLPSYGAQAAFMAAPIFLGEAVVGAIAVQLPSSRIDSLMTNFGLWSDVGLGQTGETYVIGHDLLMRNESRFYIEGKTNFLEEIAEAGGGQETIAEIDRFGSVIGRLAVQTEPGLAAVSGITGESEANDYRGVRVLSSYRPLAIPGLDWAILSEIDEAEALAGVRDSAVALGRIPPPMNKKT</sequence>
<dbReference type="EMBL" id="QBUD01000014">
    <property type="protein sequence ID" value="PUB11330.1"/>
    <property type="molecule type" value="Genomic_DNA"/>
</dbReference>
<name>A0A2T6K9D3_9RHOB</name>
<accession>A0A2T6K9D3</accession>
<reference evidence="2 3" key="1">
    <citation type="submission" date="2018-04" db="EMBL/GenBank/DDBJ databases">
        <title>Genomic Encyclopedia of Archaeal and Bacterial Type Strains, Phase II (KMG-II): from individual species to whole genera.</title>
        <authorList>
            <person name="Goeker M."/>
        </authorList>
    </citation>
    <scope>NUCLEOTIDE SEQUENCE [LARGE SCALE GENOMIC DNA]</scope>
    <source>
        <strain evidence="2 3">DSM 29955</strain>
    </source>
</reference>
<protein>
    <recommendedName>
        <fullName evidence="4">Cache domain-containing protein</fullName>
    </recommendedName>
</protein>
<dbReference type="Gene3D" id="3.30.450.20">
    <property type="entry name" value="PAS domain"/>
    <property type="match status" value="1"/>
</dbReference>
<keyword evidence="3" id="KW-1185">Reference proteome</keyword>
<dbReference type="AlphaFoldDB" id="A0A2T6K9D3"/>
<organism evidence="2 3">
    <name type="scientific">Yoonia sediminilitoris</name>
    <dbReference type="NCBI Taxonomy" id="1286148"/>
    <lineage>
        <taxon>Bacteria</taxon>
        <taxon>Pseudomonadati</taxon>
        <taxon>Pseudomonadota</taxon>
        <taxon>Alphaproteobacteria</taxon>
        <taxon>Rhodobacterales</taxon>
        <taxon>Paracoccaceae</taxon>
        <taxon>Yoonia</taxon>
    </lineage>
</organism>
<keyword evidence="1" id="KW-1133">Transmembrane helix</keyword>
<evidence type="ECO:0008006" key="4">
    <source>
        <dbReference type="Google" id="ProtNLM"/>
    </source>
</evidence>
<keyword evidence="1" id="KW-0812">Transmembrane</keyword>
<comment type="caution">
    <text evidence="2">The sequence shown here is derived from an EMBL/GenBank/DDBJ whole genome shotgun (WGS) entry which is preliminary data.</text>
</comment>
<feature type="transmembrane region" description="Helical" evidence="1">
    <location>
        <begin position="17"/>
        <end position="39"/>
    </location>
</feature>
<evidence type="ECO:0000256" key="1">
    <source>
        <dbReference type="SAM" id="Phobius"/>
    </source>
</evidence>